<evidence type="ECO:0000256" key="6">
    <source>
        <dbReference type="ARBA" id="ARBA00023157"/>
    </source>
</evidence>
<dbReference type="PROSITE" id="PS50240">
    <property type="entry name" value="TRYPSIN_DOM"/>
    <property type="match status" value="1"/>
</dbReference>
<sequence>MINFPIRVQIALICAASFCTRLTYGFYVVPGSGTSYKDDVYSECDYFTELAPGNEYYIVNPTYPEYYVSDTRCRWVNQSPPNTSILLKCPIINLSQSTDCVADSVQVSFSGDLYMSDATKYCGKQSFTETSVGNKLVVTLEGLIMGKLLCTMEIKDSNKAVAPAASKSGNACECGKKFQMHNRIVNGHQTGVNEYPFVAALVIMPQNMVFCGASILGKRWLLTAAHCKESRVTSKNTIALVGDHDLTTEAESDVTQRLKIKDFYVHEEYNTRTAKNDMALVELDEDIVFSDKVMPICLPYHLIGHNLVGLNVTVLGWGTTSFGGPTSKVLMETTLQVKAISECREVFRDVWDKQLCTYGKNTDACQADSGGPLVYWDAAKKRWFLLGLISYGRGCAEDVPAVNTLVPCRTYLNWIEDKINTETGDSCAFNNKDS</sequence>
<proteinExistence type="predicted"/>
<dbReference type="InterPro" id="IPR000859">
    <property type="entry name" value="CUB_dom"/>
</dbReference>
<feature type="domain" description="CUB" evidence="8">
    <location>
        <begin position="44"/>
        <end position="140"/>
    </location>
</feature>
<keyword evidence="5" id="KW-0720">Serine protease</keyword>
<reference evidence="10" key="1">
    <citation type="submission" date="2021-05" db="EMBL/GenBank/DDBJ databases">
        <authorList>
            <person name="Alioto T."/>
            <person name="Alioto T."/>
            <person name="Gomez Garrido J."/>
        </authorList>
    </citation>
    <scope>NUCLEOTIDE SEQUENCE</scope>
</reference>
<dbReference type="FunFam" id="2.40.10.10:FF:000015">
    <property type="entry name" value="Atrial natriuretic peptide-converting enzyme"/>
    <property type="match status" value="1"/>
</dbReference>
<dbReference type="GO" id="GO:0004252">
    <property type="term" value="F:serine-type endopeptidase activity"/>
    <property type="evidence" value="ECO:0007669"/>
    <property type="project" value="InterPro"/>
</dbReference>
<keyword evidence="2" id="KW-0964">Secreted</keyword>
<dbReference type="Pfam" id="PF00431">
    <property type="entry name" value="CUB"/>
    <property type="match status" value="1"/>
</dbReference>
<dbReference type="InterPro" id="IPR018114">
    <property type="entry name" value="TRYPSIN_HIS"/>
</dbReference>
<dbReference type="Gene3D" id="2.40.10.10">
    <property type="entry name" value="Trypsin-like serine proteases"/>
    <property type="match status" value="1"/>
</dbReference>
<dbReference type="Gene3D" id="2.60.120.290">
    <property type="entry name" value="Spermadhesin, CUB domain"/>
    <property type="match status" value="1"/>
</dbReference>
<keyword evidence="3 10" id="KW-0645">Protease</keyword>
<dbReference type="EMBL" id="HBUF01154998">
    <property type="protein sequence ID" value="CAG6648977.1"/>
    <property type="molecule type" value="Transcribed_RNA"/>
</dbReference>
<keyword evidence="6" id="KW-1015">Disulfide bond</keyword>
<dbReference type="SMART" id="SM00020">
    <property type="entry name" value="Tryp_SPc"/>
    <property type="match status" value="1"/>
</dbReference>
<dbReference type="Pfam" id="PF00089">
    <property type="entry name" value="Trypsin"/>
    <property type="match status" value="1"/>
</dbReference>
<evidence type="ECO:0000256" key="2">
    <source>
        <dbReference type="ARBA" id="ARBA00022525"/>
    </source>
</evidence>
<dbReference type="GO" id="GO:0005576">
    <property type="term" value="C:extracellular region"/>
    <property type="evidence" value="ECO:0007669"/>
    <property type="project" value="UniProtKB-SubCell"/>
</dbReference>
<comment type="subcellular location">
    <subcellularLocation>
        <location evidence="1">Secreted</location>
    </subcellularLocation>
</comment>
<accession>A0A8D8RHI5</accession>
<evidence type="ECO:0000259" key="9">
    <source>
        <dbReference type="PROSITE" id="PS50240"/>
    </source>
</evidence>
<comment type="caution">
    <text evidence="7">Lacks conserved residue(s) required for the propagation of feature annotation.</text>
</comment>
<dbReference type="SUPFAM" id="SSF50494">
    <property type="entry name" value="Trypsin-like serine proteases"/>
    <property type="match status" value="1"/>
</dbReference>
<evidence type="ECO:0000256" key="7">
    <source>
        <dbReference type="PROSITE-ProRule" id="PRU00059"/>
    </source>
</evidence>
<dbReference type="SUPFAM" id="SSF49854">
    <property type="entry name" value="Spermadhesin, CUB domain"/>
    <property type="match status" value="1"/>
</dbReference>
<dbReference type="AlphaFoldDB" id="A0A8D8RHI5"/>
<evidence type="ECO:0000256" key="4">
    <source>
        <dbReference type="ARBA" id="ARBA00022801"/>
    </source>
</evidence>
<dbReference type="CDD" id="cd00041">
    <property type="entry name" value="CUB"/>
    <property type="match status" value="1"/>
</dbReference>
<evidence type="ECO:0000313" key="10">
    <source>
        <dbReference type="EMBL" id="CAG6648974.1"/>
    </source>
</evidence>
<dbReference type="InterPro" id="IPR001254">
    <property type="entry name" value="Trypsin_dom"/>
</dbReference>
<organism evidence="10">
    <name type="scientific">Cacopsylla melanoneura</name>
    <dbReference type="NCBI Taxonomy" id="428564"/>
    <lineage>
        <taxon>Eukaryota</taxon>
        <taxon>Metazoa</taxon>
        <taxon>Ecdysozoa</taxon>
        <taxon>Arthropoda</taxon>
        <taxon>Hexapoda</taxon>
        <taxon>Insecta</taxon>
        <taxon>Pterygota</taxon>
        <taxon>Neoptera</taxon>
        <taxon>Paraneoptera</taxon>
        <taxon>Hemiptera</taxon>
        <taxon>Sternorrhyncha</taxon>
        <taxon>Psylloidea</taxon>
        <taxon>Psyllidae</taxon>
        <taxon>Psyllinae</taxon>
        <taxon>Cacopsylla</taxon>
    </lineage>
</organism>
<dbReference type="PANTHER" id="PTHR24252:SF7">
    <property type="entry name" value="HYALIN"/>
    <property type="match status" value="1"/>
</dbReference>
<dbReference type="PRINTS" id="PR00722">
    <property type="entry name" value="CHYMOTRYPSIN"/>
</dbReference>
<dbReference type="EMBL" id="HBUF01154997">
    <property type="protein sequence ID" value="CAG6648974.1"/>
    <property type="molecule type" value="Transcribed_RNA"/>
</dbReference>
<dbReference type="PROSITE" id="PS00134">
    <property type="entry name" value="TRYPSIN_HIS"/>
    <property type="match status" value="1"/>
</dbReference>
<dbReference type="InterPro" id="IPR001314">
    <property type="entry name" value="Peptidase_S1A"/>
</dbReference>
<dbReference type="PANTHER" id="PTHR24252">
    <property type="entry name" value="ACROSIN-RELATED"/>
    <property type="match status" value="1"/>
</dbReference>
<dbReference type="CDD" id="cd00190">
    <property type="entry name" value="Tryp_SPc"/>
    <property type="match status" value="1"/>
</dbReference>
<dbReference type="InterPro" id="IPR043504">
    <property type="entry name" value="Peptidase_S1_PA_chymotrypsin"/>
</dbReference>
<evidence type="ECO:0000256" key="1">
    <source>
        <dbReference type="ARBA" id="ARBA00004613"/>
    </source>
</evidence>
<name>A0A8D8RHI5_9HEMI</name>
<dbReference type="PROSITE" id="PS01180">
    <property type="entry name" value="CUB"/>
    <property type="match status" value="1"/>
</dbReference>
<keyword evidence="4" id="KW-0378">Hydrolase</keyword>
<feature type="domain" description="Peptidase S1" evidence="9">
    <location>
        <begin position="184"/>
        <end position="420"/>
    </location>
</feature>
<dbReference type="InterPro" id="IPR009003">
    <property type="entry name" value="Peptidase_S1_PA"/>
</dbReference>
<evidence type="ECO:0000256" key="5">
    <source>
        <dbReference type="ARBA" id="ARBA00022825"/>
    </source>
</evidence>
<dbReference type="InterPro" id="IPR035914">
    <property type="entry name" value="Sperma_CUB_dom_sf"/>
</dbReference>
<evidence type="ECO:0000259" key="8">
    <source>
        <dbReference type="PROSITE" id="PS01180"/>
    </source>
</evidence>
<evidence type="ECO:0000256" key="3">
    <source>
        <dbReference type="ARBA" id="ARBA00022670"/>
    </source>
</evidence>
<dbReference type="GO" id="GO:0006508">
    <property type="term" value="P:proteolysis"/>
    <property type="evidence" value="ECO:0007669"/>
    <property type="project" value="UniProtKB-KW"/>
</dbReference>
<protein>
    <submittedName>
        <fullName evidence="10">Venom serine protease 34</fullName>
    </submittedName>
</protein>